<name>E4X876_OIKDI</name>
<keyword evidence="1" id="KW-0472">Membrane</keyword>
<dbReference type="Proteomes" id="UP000001307">
    <property type="component" value="Unassembled WGS sequence"/>
</dbReference>
<dbReference type="EMBL" id="FN653029">
    <property type="protein sequence ID" value="CBY08117.1"/>
    <property type="molecule type" value="Genomic_DNA"/>
</dbReference>
<evidence type="ECO:0000313" key="3">
    <source>
        <dbReference type="Proteomes" id="UP000001307"/>
    </source>
</evidence>
<sequence>MEFLSAGRYLYRSCSSSSRRICKLENKLYIPVVKRCKATPQRSQDAKLSYGRCQGNSSMRQLFYDLQNRGWKKVSLCCSHIIFGEFLSETFAVFKNFHYITTAEWITRALYYLCVLITLALSNIVFHRKCQLSTFIIFVVFTSADLLLFSVRAVLFHRWWLEESIEENATTALALSEDIAMCCFCAVHLLLLIASVFVIFEWHNINMVMDSISQHLAVLDFKYFAIFMN</sequence>
<keyword evidence="1" id="KW-1133">Transmembrane helix</keyword>
<dbReference type="AlphaFoldDB" id="E4X876"/>
<keyword evidence="1" id="KW-0812">Transmembrane</keyword>
<gene>
    <name evidence="2" type="ORF">GSOID_T00004126001</name>
</gene>
<evidence type="ECO:0000256" key="1">
    <source>
        <dbReference type="SAM" id="Phobius"/>
    </source>
</evidence>
<evidence type="ECO:0000313" key="2">
    <source>
        <dbReference type="EMBL" id="CBY08117.1"/>
    </source>
</evidence>
<reference evidence="2" key="1">
    <citation type="journal article" date="2010" name="Science">
        <title>Plasticity of animal genome architecture unmasked by rapid evolution of a pelagic tunicate.</title>
        <authorList>
            <person name="Denoeud F."/>
            <person name="Henriet S."/>
            <person name="Mungpakdee S."/>
            <person name="Aury J.M."/>
            <person name="Da Silva C."/>
            <person name="Brinkmann H."/>
            <person name="Mikhaleva J."/>
            <person name="Olsen L.C."/>
            <person name="Jubin C."/>
            <person name="Canestro C."/>
            <person name="Bouquet J.M."/>
            <person name="Danks G."/>
            <person name="Poulain J."/>
            <person name="Campsteijn C."/>
            <person name="Adamski M."/>
            <person name="Cross I."/>
            <person name="Yadetie F."/>
            <person name="Muffato M."/>
            <person name="Louis A."/>
            <person name="Butcher S."/>
            <person name="Tsagkogeorga G."/>
            <person name="Konrad A."/>
            <person name="Singh S."/>
            <person name="Jensen M.F."/>
            <person name="Cong E.H."/>
            <person name="Eikeseth-Otteraa H."/>
            <person name="Noel B."/>
            <person name="Anthouard V."/>
            <person name="Porcel B.M."/>
            <person name="Kachouri-Lafond R."/>
            <person name="Nishino A."/>
            <person name="Ugolini M."/>
            <person name="Chourrout P."/>
            <person name="Nishida H."/>
            <person name="Aasland R."/>
            <person name="Huzurbazar S."/>
            <person name="Westhof E."/>
            <person name="Delsuc F."/>
            <person name="Lehrach H."/>
            <person name="Reinhardt R."/>
            <person name="Weissenbach J."/>
            <person name="Roy S.W."/>
            <person name="Artiguenave F."/>
            <person name="Postlethwait J.H."/>
            <person name="Manak J.R."/>
            <person name="Thompson E.M."/>
            <person name="Jaillon O."/>
            <person name="Du Pasquier L."/>
            <person name="Boudinot P."/>
            <person name="Liberles D.A."/>
            <person name="Volff J.N."/>
            <person name="Philippe H."/>
            <person name="Lenhard B."/>
            <person name="Roest Crollius H."/>
            <person name="Wincker P."/>
            <person name="Chourrout D."/>
        </authorList>
    </citation>
    <scope>NUCLEOTIDE SEQUENCE [LARGE SCALE GENOMIC DNA]</scope>
</reference>
<dbReference type="InParanoid" id="E4X876"/>
<dbReference type="OrthoDB" id="10400235at2759"/>
<feature type="transmembrane region" description="Helical" evidence="1">
    <location>
        <begin position="179"/>
        <end position="200"/>
    </location>
</feature>
<feature type="transmembrane region" description="Helical" evidence="1">
    <location>
        <begin position="135"/>
        <end position="159"/>
    </location>
</feature>
<proteinExistence type="predicted"/>
<feature type="transmembrane region" description="Helical" evidence="1">
    <location>
        <begin position="109"/>
        <end position="126"/>
    </location>
</feature>
<keyword evidence="3" id="KW-1185">Reference proteome</keyword>
<protein>
    <submittedName>
        <fullName evidence="2">Uncharacterized protein</fullName>
    </submittedName>
</protein>
<organism evidence="2">
    <name type="scientific">Oikopleura dioica</name>
    <name type="common">Tunicate</name>
    <dbReference type="NCBI Taxonomy" id="34765"/>
    <lineage>
        <taxon>Eukaryota</taxon>
        <taxon>Metazoa</taxon>
        <taxon>Chordata</taxon>
        <taxon>Tunicata</taxon>
        <taxon>Appendicularia</taxon>
        <taxon>Copelata</taxon>
        <taxon>Oikopleuridae</taxon>
        <taxon>Oikopleura</taxon>
    </lineage>
</organism>
<accession>E4X876</accession>